<organism evidence="1">
    <name type="scientific">Cacopsylla melanoneura</name>
    <dbReference type="NCBI Taxonomy" id="428564"/>
    <lineage>
        <taxon>Eukaryota</taxon>
        <taxon>Metazoa</taxon>
        <taxon>Ecdysozoa</taxon>
        <taxon>Arthropoda</taxon>
        <taxon>Hexapoda</taxon>
        <taxon>Insecta</taxon>
        <taxon>Pterygota</taxon>
        <taxon>Neoptera</taxon>
        <taxon>Paraneoptera</taxon>
        <taxon>Hemiptera</taxon>
        <taxon>Sternorrhyncha</taxon>
        <taxon>Psylloidea</taxon>
        <taxon>Psyllidae</taxon>
        <taxon>Psyllinae</taxon>
        <taxon>Cacopsylla</taxon>
    </lineage>
</organism>
<dbReference type="EMBL" id="HBUF01532655">
    <property type="protein sequence ID" value="CAG6752248.1"/>
    <property type="molecule type" value="Transcribed_RNA"/>
</dbReference>
<dbReference type="EMBL" id="HBUF01306094">
    <property type="protein sequence ID" value="CAG6692195.1"/>
    <property type="molecule type" value="Transcribed_RNA"/>
</dbReference>
<proteinExistence type="predicted"/>
<dbReference type="EMBL" id="HBUF01306097">
    <property type="protein sequence ID" value="CAG6692206.1"/>
    <property type="molecule type" value="Transcribed_RNA"/>
</dbReference>
<dbReference type="EMBL" id="HBUF01103403">
    <property type="protein sequence ID" value="CAG6638644.1"/>
    <property type="molecule type" value="Transcribed_RNA"/>
</dbReference>
<dbReference type="EMBL" id="HBUF01306096">
    <property type="protein sequence ID" value="CAG6692201.1"/>
    <property type="molecule type" value="Transcribed_RNA"/>
</dbReference>
<dbReference type="EMBL" id="HBUF01103402">
    <property type="protein sequence ID" value="CAG6638641.1"/>
    <property type="molecule type" value="Transcribed_RNA"/>
</dbReference>
<name>A0A8D8TVH0_9HEMI</name>
<dbReference type="EMBL" id="HBUF01103406">
    <property type="protein sequence ID" value="CAG6638653.1"/>
    <property type="molecule type" value="Transcribed_RNA"/>
</dbReference>
<sequence length="137" mass="16675">MSEKTFSTFLTPVLNPAWIWGRKSWEWLEMIRTLTQDTNRVAFMFYLSYNGSLQRLRKNKSRYHKNRRVMNAKKNQNCEDEFFTYERRKHAYPANAETYLHQQPSSDRIKLITIIRFHFTLACRKQLTNYRPRSSNN</sequence>
<dbReference type="EMBL" id="HBUF01103404">
    <property type="protein sequence ID" value="CAG6638647.1"/>
    <property type="molecule type" value="Transcribed_RNA"/>
</dbReference>
<evidence type="ECO:0000313" key="1">
    <source>
        <dbReference type="EMBL" id="CAG6692201.1"/>
    </source>
</evidence>
<dbReference type="EMBL" id="HBUF01103405">
    <property type="protein sequence ID" value="CAG6638650.1"/>
    <property type="molecule type" value="Transcribed_RNA"/>
</dbReference>
<accession>A0A8D8TVH0</accession>
<dbReference type="AlphaFoldDB" id="A0A8D8TVH0"/>
<dbReference type="EMBL" id="HBUF01532656">
    <property type="protein sequence ID" value="CAG6752250.1"/>
    <property type="molecule type" value="Transcribed_RNA"/>
</dbReference>
<dbReference type="EMBL" id="HBUF01532654">
    <property type="protein sequence ID" value="CAG6752246.1"/>
    <property type="molecule type" value="Transcribed_RNA"/>
</dbReference>
<protein>
    <submittedName>
        <fullName evidence="1">Uncharacterized protein</fullName>
    </submittedName>
</protein>
<reference evidence="1" key="1">
    <citation type="submission" date="2021-05" db="EMBL/GenBank/DDBJ databases">
        <authorList>
            <person name="Alioto T."/>
            <person name="Alioto T."/>
            <person name="Gomez Garrido J."/>
        </authorList>
    </citation>
    <scope>NUCLEOTIDE SEQUENCE</scope>
</reference>
<dbReference type="EMBL" id="HBUF01103401">
    <property type="protein sequence ID" value="CAG6638638.1"/>
    <property type="molecule type" value="Transcribed_RNA"/>
</dbReference>